<keyword evidence="1" id="KW-0812">Transmembrane</keyword>
<feature type="transmembrane region" description="Helical" evidence="1">
    <location>
        <begin position="35"/>
        <end position="62"/>
    </location>
</feature>
<comment type="caution">
    <text evidence="3">The sequence shown here is derived from an EMBL/GenBank/DDBJ whole genome shotgun (WGS) entry which is preliminary data.</text>
</comment>
<keyword evidence="1" id="KW-0472">Membrane</keyword>
<feature type="chain" id="PRO_5009584655" description="Cardiolipin synthase N-terminal domain-containing protein" evidence="2">
    <location>
        <begin position="20"/>
        <end position="115"/>
    </location>
</feature>
<keyword evidence="2" id="KW-0732">Signal</keyword>
<dbReference type="Pfam" id="PF18895">
    <property type="entry name" value="T4SS_pilin"/>
    <property type="match status" value="1"/>
</dbReference>
<sequence length="115" mass="12399">MKKVLGTIALYTLPFVAFAQDLSNLDSAATQIGQIVNNLIPIAAALALLFFFWGLAVFILAAGDEEKRKSGKQMMIWGVVALFVMATIYGIITWMASLFGVNTGDSSILVPTQIN</sequence>
<name>A0A1G2U192_9BACT</name>
<keyword evidence="1" id="KW-1133">Transmembrane helix</keyword>
<proteinExistence type="predicted"/>
<gene>
    <name evidence="3" type="ORF">A2920_00215</name>
</gene>
<evidence type="ECO:0000313" key="4">
    <source>
        <dbReference type="Proteomes" id="UP000179283"/>
    </source>
</evidence>
<evidence type="ECO:0000256" key="1">
    <source>
        <dbReference type="SAM" id="Phobius"/>
    </source>
</evidence>
<evidence type="ECO:0000313" key="3">
    <source>
        <dbReference type="EMBL" id="OHB03285.1"/>
    </source>
</evidence>
<feature type="transmembrane region" description="Helical" evidence="1">
    <location>
        <begin position="74"/>
        <end position="96"/>
    </location>
</feature>
<organism evidence="3 4">
    <name type="scientific">Candidatus Zambryskibacteria bacterium RIFCSPLOWO2_01_FULL_43_17</name>
    <dbReference type="NCBI Taxonomy" id="1802760"/>
    <lineage>
        <taxon>Bacteria</taxon>
        <taxon>Candidatus Zambryskiibacteriota</taxon>
    </lineage>
</organism>
<dbReference type="EMBL" id="MHWD01000024">
    <property type="protein sequence ID" value="OHB03285.1"/>
    <property type="molecule type" value="Genomic_DNA"/>
</dbReference>
<accession>A0A1G2U192</accession>
<protein>
    <recommendedName>
        <fullName evidence="5">Cardiolipin synthase N-terminal domain-containing protein</fullName>
    </recommendedName>
</protein>
<dbReference type="Proteomes" id="UP000179283">
    <property type="component" value="Unassembled WGS sequence"/>
</dbReference>
<reference evidence="3 4" key="1">
    <citation type="journal article" date="2016" name="Nat. Commun.">
        <title>Thousands of microbial genomes shed light on interconnected biogeochemical processes in an aquifer system.</title>
        <authorList>
            <person name="Anantharaman K."/>
            <person name="Brown C.T."/>
            <person name="Hug L.A."/>
            <person name="Sharon I."/>
            <person name="Castelle C.J."/>
            <person name="Probst A.J."/>
            <person name="Thomas B.C."/>
            <person name="Singh A."/>
            <person name="Wilkins M.J."/>
            <person name="Karaoz U."/>
            <person name="Brodie E.L."/>
            <person name="Williams K.H."/>
            <person name="Hubbard S.S."/>
            <person name="Banfield J.F."/>
        </authorList>
    </citation>
    <scope>NUCLEOTIDE SEQUENCE [LARGE SCALE GENOMIC DNA]</scope>
</reference>
<dbReference type="InterPro" id="IPR043993">
    <property type="entry name" value="T4SS_pilin"/>
</dbReference>
<feature type="signal peptide" evidence="2">
    <location>
        <begin position="1"/>
        <end position="19"/>
    </location>
</feature>
<dbReference type="AlphaFoldDB" id="A0A1G2U192"/>
<evidence type="ECO:0008006" key="5">
    <source>
        <dbReference type="Google" id="ProtNLM"/>
    </source>
</evidence>
<evidence type="ECO:0000256" key="2">
    <source>
        <dbReference type="SAM" id="SignalP"/>
    </source>
</evidence>